<reference evidence="4 5" key="1">
    <citation type="journal article" date="2014" name="Int. J. Syst. Evol. Microbiol.">
        <title>Complete genome sequence of Corynebacterium casei LMG S-19264T (=DSM 44701T), isolated from a smear-ripened cheese.</title>
        <authorList>
            <consortium name="US DOE Joint Genome Institute (JGI-PGF)"/>
            <person name="Walter F."/>
            <person name="Albersmeier A."/>
            <person name="Kalinowski J."/>
            <person name="Ruckert C."/>
        </authorList>
    </citation>
    <scope>NUCLEOTIDE SEQUENCE [LARGE SCALE GENOMIC DNA]</scope>
    <source>
        <strain evidence="4 5">NBRC 112289</strain>
    </source>
</reference>
<evidence type="ECO:0000256" key="2">
    <source>
        <dbReference type="SAM" id="Phobius"/>
    </source>
</evidence>
<feature type="domain" description="General stress protein 17M-like" evidence="3">
    <location>
        <begin position="44"/>
        <end position="132"/>
    </location>
</feature>
<dbReference type="AlphaFoldDB" id="A0AA37XCE8"/>
<dbReference type="Proteomes" id="UP001157160">
    <property type="component" value="Unassembled WGS sequence"/>
</dbReference>
<feature type="transmembrane region" description="Helical" evidence="2">
    <location>
        <begin position="121"/>
        <end position="144"/>
    </location>
</feature>
<protein>
    <submittedName>
        <fullName evidence="4">Membrane protein</fullName>
    </submittedName>
</protein>
<evidence type="ECO:0000259" key="3">
    <source>
        <dbReference type="Pfam" id="PF11181"/>
    </source>
</evidence>
<dbReference type="InterPro" id="IPR025889">
    <property type="entry name" value="GSP17M-like_dom"/>
</dbReference>
<dbReference type="Pfam" id="PF11181">
    <property type="entry name" value="YflT"/>
    <property type="match status" value="1"/>
</dbReference>
<feature type="transmembrane region" description="Helical" evidence="2">
    <location>
        <begin position="93"/>
        <end position="115"/>
    </location>
</feature>
<keyword evidence="2" id="KW-0812">Transmembrane</keyword>
<evidence type="ECO:0000313" key="4">
    <source>
        <dbReference type="EMBL" id="GMA29790.1"/>
    </source>
</evidence>
<proteinExistence type="predicted"/>
<evidence type="ECO:0000313" key="5">
    <source>
        <dbReference type="Proteomes" id="UP001157160"/>
    </source>
</evidence>
<keyword evidence="5" id="KW-1185">Reference proteome</keyword>
<organism evidence="4 5">
    <name type="scientific">Arenivirga flava</name>
    <dbReference type="NCBI Taxonomy" id="1930060"/>
    <lineage>
        <taxon>Bacteria</taxon>
        <taxon>Bacillati</taxon>
        <taxon>Actinomycetota</taxon>
        <taxon>Actinomycetes</taxon>
        <taxon>Micrococcales</taxon>
        <taxon>Microbacteriaceae</taxon>
        <taxon>Arenivirga</taxon>
    </lineage>
</organism>
<keyword evidence="2" id="KW-1133">Transmembrane helix</keyword>
<evidence type="ECO:0000256" key="1">
    <source>
        <dbReference type="SAM" id="MobiDB-lite"/>
    </source>
</evidence>
<sequence>MRFAEGIAQRQLRASRRRDNGGMSAQTPFGRRSRVIPTVPTGDVLGEYGTYPEAQAVVDRLAKAEFPVSQVAIIGNDLKMVERVTGRLSYGRAALTGMASGAWMGLFLGLLLTLFNPTAGALAYLGAAVAIGAGFGMLFSIVTYSANRRRHDFTSVHQVVASSYRIVVDPNLGAQARAALERGPAEPQ</sequence>
<gene>
    <name evidence="4" type="ORF">GCM10025874_30430</name>
</gene>
<comment type="caution">
    <text evidence="4">The sequence shown here is derived from an EMBL/GenBank/DDBJ whole genome shotgun (WGS) entry which is preliminary data.</text>
</comment>
<name>A0AA37XCE8_9MICO</name>
<keyword evidence="2" id="KW-0472">Membrane</keyword>
<accession>A0AA37XCE8</accession>
<dbReference type="EMBL" id="BSUL01000001">
    <property type="protein sequence ID" value="GMA29790.1"/>
    <property type="molecule type" value="Genomic_DNA"/>
</dbReference>
<feature type="region of interest" description="Disordered" evidence="1">
    <location>
        <begin position="1"/>
        <end position="31"/>
    </location>
</feature>